<comment type="pathway">
    <text evidence="4">Glycan metabolism; heparan sulfate biosynthesis.</text>
</comment>
<dbReference type="PANTHER" id="PTHR46025">
    <property type="entry name" value="XYLOSYLTRANSFERASE OXT"/>
    <property type="match status" value="1"/>
</dbReference>
<evidence type="ECO:0000256" key="16">
    <source>
        <dbReference type="ARBA" id="ARBA00023157"/>
    </source>
</evidence>
<keyword evidence="10" id="KW-0479">Metal-binding</keyword>
<keyword evidence="13" id="KW-1133">Transmembrane helix</keyword>
<sequence>MGSLSNLLLHLWQQLILCIRQDYLFRELLLLNRKLPNNVRFVAKRRATIWGGASLLSVLLSAMEDLVKHADDWNWKWDYVINLSESDFPLKTTAQLEKFLSLSNGKNFIKSHGRDVQKFILKQGLDKTFLECENRMWRIGDRSLPRGIVIDGGSDWVALHREFVHYIITTNDTLVEGLKTVFKYTLLPAENCGYMTNCSTRRA</sequence>
<keyword evidence="17" id="KW-0325">Glycoprotein</keyword>
<keyword evidence="21" id="KW-1185">Reference proteome</keyword>
<protein>
    <recommendedName>
        <fullName evidence="6">protein xylosyltransferase</fullName>
        <ecNumber evidence="6">2.4.2.26</ecNumber>
    </recommendedName>
    <alternativeName>
        <fullName evidence="18">Peptide O-xylosyltransferase</fullName>
    </alternativeName>
</protein>
<dbReference type="GO" id="GO:0005789">
    <property type="term" value="C:endoplasmic reticulum membrane"/>
    <property type="evidence" value="ECO:0007669"/>
    <property type="project" value="UniProtKB-SubCell"/>
</dbReference>
<keyword evidence="16" id="KW-1015">Disulfide bond</keyword>
<evidence type="ECO:0000256" key="17">
    <source>
        <dbReference type="ARBA" id="ARBA00023180"/>
    </source>
</evidence>
<name>A0A8J2JVY9_9HEXA</name>
<comment type="pathway">
    <text evidence="3">Glycan metabolism; chondroitin sulfate biosynthesis.</text>
</comment>
<dbReference type="GO" id="GO:0030158">
    <property type="term" value="F:protein xylosyltransferase activity"/>
    <property type="evidence" value="ECO:0007669"/>
    <property type="project" value="UniProtKB-EC"/>
</dbReference>
<keyword evidence="8" id="KW-0808">Transferase</keyword>
<reference evidence="20" key="1">
    <citation type="submission" date="2021-06" db="EMBL/GenBank/DDBJ databases">
        <authorList>
            <person name="Hodson N. C."/>
            <person name="Mongue J. A."/>
            <person name="Jaron S. K."/>
        </authorList>
    </citation>
    <scope>NUCLEOTIDE SEQUENCE</scope>
</reference>
<gene>
    <name evidence="20" type="ORF">AFUS01_LOCUS16464</name>
</gene>
<keyword evidence="11" id="KW-0256">Endoplasmic reticulum</keyword>
<dbReference type="EC" id="2.4.2.26" evidence="6"/>
<dbReference type="GO" id="GO:0050650">
    <property type="term" value="P:chondroitin sulfate proteoglycan biosynthetic process"/>
    <property type="evidence" value="ECO:0007669"/>
    <property type="project" value="TreeGrafter"/>
</dbReference>
<evidence type="ECO:0000256" key="9">
    <source>
        <dbReference type="ARBA" id="ARBA00022692"/>
    </source>
</evidence>
<dbReference type="GO" id="GO:0015012">
    <property type="term" value="P:heparan sulfate proteoglycan biosynthetic process"/>
    <property type="evidence" value="ECO:0007669"/>
    <property type="project" value="TreeGrafter"/>
</dbReference>
<keyword evidence="14" id="KW-0333">Golgi apparatus</keyword>
<evidence type="ECO:0000256" key="15">
    <source>
        <dbReference type="ARBA" id="ARBA00023136"/>
    </source>
</evidence>
<keyword evidence="9" id="KW-0812">Transmembrane</keyword>
<comment type="catalytic activity">
    <reaction evidence="19">
        <text>UDP-alpha-D-xylose + L-seryl-[protein] = 3-O-(beta-D-xylosyl)-L-seryl-[protein] + UDP + H(+)</text>
        <dbReference type="Rhea" id="RHEA:50192"/>
        <dbReference type="Rhea" id="RHEA-COMP:9863"/>
        <dbReference type="Rhea" id="RHEA-COMP:12567"/>
        <dbReference type="ChEBI" id="CHEBI:15378"/>
        <dbReference type="ChEBI" id="CHEBI:29999"/>
        <dbReference type="ChEBI" id="CHEBI:57632"/>
        <dbReference type="ChEBI" id="CHEBI:58223"/>
        <dbReference type="ChEBI" id="CHEBI:132085"/>
        <dbReference type="EC" id="2.4.2.26"/>
    </reaction>
</comment>
<evidence type="ECO:0000256" key="6">
    <source>
        <dbReference type="ARBA" id="ARBA00011972"/>
    </source>
</evidence>
<evidence type="ECO:0000256" key="2">
    <source>
        <dbReference type="ARBA" id="ARBA00004648"/>
    </source>
</evidence>
<evidence type="ECO:0000256" key="4">
    <source>
        <dbReference type="ARBA" id="ARBA00005093"/>
    </source>
</evidence>
<dbReference type="EMBL" id="CAJVCH010151296">
    <property type="protein sequence ID" value="CAG7727632.1"/>
    <property type="molecule type" value="Genomic_DNA"/>
</dbReference>
<dbReference type="GO" id="GO:0000139">
    <property type="term" value="C:Golgi membrane"/>
    <property type="evidence" value="ECO:0007669"/>
    <property type="project" value="UniProtKB-SubCell"/>
</dbReference>
<comment type="similarity">
    <text evidence="5">Belongs to the glycosyltransferase 14 family. XylT subfamily.</text>
</comment>
<feature type="non-terminal residue" evidence="20">
    <location>
        <position position="1"/>
    </location>
</feature>
<comment type="caution">
    <text evidence="20">The sequence shown here is derived from an EMBL/GenBank/DDBJ whole genome shotgun (WGS) entry which is preliminary data.</text>
</comment>
<dbReference type="GO" id="GO:0046872">
    <property type="term" value="F:metal ion binding"/>
    <property type="evidence" value="ECO:0007669"/>
    <property type="project" value="UniProtKB-KW"/>
</dbReference>
<proteinExistence type="inferred from homology"/>
<evidence type="ECO:0000256" key="12">
    <source>
        <dbReference type="ARBA" id="ARBA00022968"/>
    </source>
</evidence>
<dbReference type="PANTHER" id="PTHR46025:SF3">
    <property type="entry name" value="XYLOSYLTRANSFERASE OXT"/>
    <property type="match status" value="1"/>
</dbReference>
<dbReference type="Pfam" id="PF02485">
    <property type="entry name" value="Branch"/>
    <property type="match status" value="1"/>
</dbReference>
<keyword evidence="7" id="KW-0328">Glycosyltransferase</keyword>
<evidence type="ECO:0000256" key="19">
    <source>
        <dbReference type="ARBA" id="ARBA00047847"/>
    </source>
</evidence>
<dbReference type="Proteomes" id="UP000708208">
    <property type="component" value="Unassembled WGS sequence"/>
</dbReference>
<dbReference type="InterPro" id="IPR043538">
    <property type="entry name" value="XYLT"/>
</dbReference>
<evidence type="ECO:0000313" key="20">
    <source>
        <dbReference type="EMBL" id="CAG7727632.1"/>
    </source>
</evidence>
<organism evidence="20 21">
    <name type="scientific">Allacma fusca</name>
    <dbReference type="NCBI Taxonomy" id="39272"/>
    <lineage>
        <taxon>Eukaryota</taxon>
        <taxon>Metazoa</taxon>
        <taxon>Ecdysozoa</taxon>
        <taxon>Arthropoda</taxon>
        <taxon>Hexapoda</taxon>
        <taxon>Collembola</taxon>
        <taxon>Symphypleona</taxon>
        <taxon>Sminthuridae</taxon>
        <taxon>Allacma</taxon>
    </lineage>
</organism>
<dbReference type="OrthoDB" id="2019572at2759"/>
<evidence type="ECO:0000256" key="14">
    <source>
        <dbReference type="ARBA" id="ARBA00023034"/>
    </source>
</evidence>
<evidence type="ECO:0000256" key="13">
    <source>
        <dbReference type="ARBA" id="ARBA00022989"/>
    </source>
</evidence>
<evidence type="ECO:0000256" key="1">
    <source>
        <dbReference type="ARBA" id="ARBA00004323"/>
    </source>
</evidence>
<dbReference type="InterPro" id="IPR003406">
    <property type="entry name" value="Glyco_trans_14"/>
</dbReference>
<keyword evidence="15" id="KW-0472">Membrane</keyword>
<accession>A0A8J2JVY9</accession>
<keyword evidence="12" id="KW-0735">Signal-anchor</keyword>
<dbReference type="AlphaFoldDB" id="A0A8J2JVY9"/>
<evidence type="ECO:0000256" key="3">
    <source>
        <dbReference type="ARBA" id="ARBA00004840"/>
    </source>
</evidence>
<evidence type="ECO:0000256" key="18">
    <source>
        <dbReference type="ARBA" id="ARBA00042865"/>
    </source>
</evidence>
<evidence type="ECO:0000313" key="21">
    <source>
        <dbReference type="Proteomes" id="UP000708208"/>
    </source>
</evidence>
<evidence type="ECO:0000256" key="5">
    <source>
        <dbReference type="ARBA" id="ARBA00010195"/>
    </source>
</evidence>
<evidence type="ECO:0000256" key="8">
    <source>
        <dbReference type="ARBA" id="ARBA00022679"/>
    </source>
</evidence>
<evidence type="ECO:0000256" key="11">
    <source>
        <dbReference type="ARBA" id="ARBA00022824"/>
    </source>
</evidence>
<comment type="subcellular location">
    <subcellularLocation>
        <location evidence="2">Endoplasmic reticulum membrane</location>
        <topology evidence="2">Single-pass type II membrane protein</topology>
    </subcellularLocation>
    <subcellularLocation>
        <location evidence="1">Golgi apparatus membrane</location>
        <topology evidence="1">Single-pass type II membrane protein</topology>
    </subcellularLocation>
</comment>
<evidence type="ECO:0000256" key="10">
    <source>
        <dbReference type="ARBA" id="ARBA00022723"/>
    </source>
</evidence>
<evidence type="ECO:0000256" key="7">
    <source>
        <dbReference type="ARBA" id="ARBA00022676"/>
    </source>
</evidence>